<protein>
    <submittedName>
        <fullName evidence="10">Unannotated protein</fullName>
    </submittedName>
</protein>
<comment type="subcellular location">
    <subcellularLocation>
        <location evidence="1">Cell membrane</location>
        <topology evidence="1">Multi-pass membrane protein</topology>
    </subcellularLocation>
</comment>
<feature type="transmembrane region" description="Helical" evidence="8">
    <location>
        <begin position="20"/>
        <end position="44"/>
    </location>
</feature>
<dbReference type="EMBL" id="CAEZZV010000252">
    <property type="protein sequence ID" value="CAB4790681.1"/>
    <property type="molecule type" value="Genomic_DNA"/>
</dbReference>
<dbReference type="GO" id="GO:0055085">
    <property type="term" value="P:transmembrane transport"/>
    <property type="evidence" value="ECO:0007669"/>
    <property type="project" value="InterPro"/>
</dbReference>
<dbReference type="GO" id="GO:0005886">
    <property type="term" value="C:plasma membrane"/>
    <property type="evidence" value="ECO:0007669"/>
    <property type="project" value="UniProtKB-SubCell"/>
</dbReference>
<feature type="transmembrane region" description="Helical" evidence="8">
    <location>
        <begin position="637"/>
        <end position="660"/>
    </location>
</feature>
<dbReference type="SUPFAM" id="SSF161098">
    <property type="entry name" value="MetI-like"/>
    <property type="match status" value="2"/>
</dbReference>
<feature type="transmembrane region" description="Helical" evidence="8">
    <location>
        <begin position="112"/>
        <end position="135"/>
    </location>
</feature>
<evidence type="ECO:0000256" key="8">
    <source>
        <dbReference type="SAM" id="Phobius"/>
    </source>
</evidence>
<organism evidence="10">
    <name type="scientific">freshwater metagenome</name>
    <dbReference type="NCBI Taxonomy" id="449393"/>
    <lineage>
        <taxon>unclassified sequences</taxon>
        <taxon>metagenomes</taxon>
        <taxon>ecological metagenomes</taxon>
    </lineage>
</organism>
<evidence type="ECO:0000256" key="7">
    <source>
        <dbReference type="ARBA" id="ARBA00023136"/>
    </source>
</evidence>
<dbReference type="CDD" id="cd06261">
    <property type="entry name" value="TM_PBP2"/>
    <property type="match status" value="2"/>
</dbReference>
<keyword evidence="5 8" id="KW-0812">Transmembrane</keyword>
<feature type="transmembrane region" description="Helical" evidence="8">
    <location>
        <begin position="334"/>
        <end position="355"/>
    </location>
</feature>
<proteinExistence type="inferred from homology"/>
<dbReference type="Gene3D" id="1.10.3720.10">
    <property type="entry name" value="MetI-like"/>
    <property type="match status" value="2"/>
</dbReference>
<evidence type="ECO:0000259" key="9">
    <source>
        <dbReference type="PROSITE" id="PS50928"/>
    </source>
</evidence>
<evidence type="ECO:0000256" key="1">
    <source>
        <dbReference type="ARBA" id="ARBA00004651"/>
    </source>
</evidence>
<feature type="transmembrane region" description="Helical" evidence="8">
    <location>
        <begin position="580"/>
        <end position="603"/>
    </location>
</feature>
<feature type="transmembrane region" description="Helical" evidence="8">
    <location>
        <begin position="456"/>
        <end position="476"/>
    </location>
</feature>
<feature type="transmembrane region" description="Helical" evidence="8">
    <location>
        <begin position="419"/>
        <end position="436"/>
    </location>
</feature>
<feature type="transmembrane region" description="Helical" evidence="8">
    <location>
        <begin position="385"/>
        <end position="407"/>
    </location>
</feature>
<feature type="transmembrane region" description="Helical" evidence="8">
    <location>
        <begin position="79"/>
        <end position="100"/>
    </location>
</feature>
<feature type="transmembrane region" description="Helical" evidence="8">
    <location>
        <begin position="539"/>
        <end position="559"/>
    </location>
</feature>
<dbReference type="PROSITE" id="PS50928">
    <property type="entry name" value="ABC_TM1"/>
    <property type="match status" value="2"/>
</dbReference>
<feature type="domain" description="ABC transmembrane type-1" evidence="9">
    <location>
        <begin position="77"/>
        <end position="285"/>
    </location>
</feature>
<reference evidence="10" key="1">
    <citation type="submission" date="2020-05" db="EMBL/GenBank/DDBJ databases">
        <authorList>
            <person name="Chiriac C."/>
            <person name="Salcher M."/>
            <person name="Ghai R."/>
            <person name="Kavagutti S V."/>
        </authorList>
    </citation>
    <scope>NUCLEOTIDE SEQUENCE</scope>
</reference>
<sequence length="677" mass="72940">MTSALYTNDRRKWRGPKFVLAIPAIIWYLLFFIIPIAFVVLYSFGTKDTSRLLPVDLGKLTTANYSQVFDDTFFKTFKATLRIAVVATLLCLGIGLPVAYFTAFKVSEKWRVVILTLVVVPSFTSFLIRTVAWRIPLAPNGEFSRWLVDLGVIGDRGIQLLETPTAVQIAIVYNYLGFMILPLFVALDRIDVRMREASKDLGAGRIATFIGVTLPLAGPGIAAGVLLTFIPMCGDYVTAMVLGGAKGNMIGSMIASQFSQAQNWPLGSAMAVLMIGAVLLFLAAGALLVWLVPFILKALQPVTQSIRRSIAERSMASAKGDKPSTARGIDVMRIVFAIWTVLVLLFMFIPILLVLRHSFNSGSSFSIWAGHTSTKWWGELFASGATWAMIIRFLVIIGVVLLTRRVLLARGNVSKRVTSWMGPLAFLLAFVVNGLVSDWFRDIFDFTGIGDAIRNSFTAAIGATLIAVILGGLSGVALARRPGAWTKIFMATVFLILVTPEIMDAIALVTWFQRVGDVPVLGYLFKNGLGPFNGGMHKLWVGQSLYASAVVTLIVRARLAGLDEALEEAAGDLGATPARAFRQITLPLISSALIAGALLSFTLCLDNAVISTLVSEAGSTTFPVALLGATKSTIKPFWGVGAVMLFMITMGALAFVAVVLRRSGESSSDIAATLAGG</sequence>
<dbReference type="InterPro" id="IPR000515">
    <property type="entry name" value="MetI-like"/>
</dbReference>
<keyword evidence="7 8" id="KW-0472">Membrane</keyword>
<evidence type="ECO:0000256" key="3">
    <source>
        <dbReference type="ARBA" id="ARBA00022448"/>
    </source>
</evidence>
<feature type="transmembrane region" description="Helical" evidence="8">
    <location>
        <begin position="488"/>
        <end position="512"/>
    </location>
</feature>
<keyword evidence="4" id="KW-1003">Cell membrane</keyword>
<feature type="transmembrane region" description="Helical" evidence="8">
    <location>
        <begin position="206"/>
        <end position="230"/>
    </location>
</feature>
<evidence type="ECO:0000256" key="6">
    <source>
        <dbReference type="ARBA" id="ARBA00022989"/>
    </source>
</evidence>
<evidence type="ECO:0000256" key="2">
    <source>
        <dbReference type="ARBA" id="ARBA00007069"/>
    </source>
</evidence>
<keyword evidence="6 8" id="KW-1133">Transmembrane helix</keyword>
<dbReference type="Pfam" id="PF00528">
    <property type="entry name" value="BPD_transp_1"/>
    <property type="match status" value="2"/>
</dbReference>
<keyword evidence="3" id="KW-0813">Transport</keyword>
<dbReference type="PANTHER" id="PTHR42929:SF1">
    <property type="entry name" value="INNER MEMBRANE ABC TRANSPORTER PERMEASE PROTEIN YDCU-RELATED"/>
    <property type="match status" value="1"/>
</dbReference>
<dbReference type="InterPro" id="IPR035906">
    <property type="entry name" value="MetI-like_sf"/>
</dbReference>
<feature type="domain" description="ABC transmembrane type-1" evidence="9">
    <location>
        <begin position="453"/>
        <end position="659"/>
    </location>
</feature>
<name>A0A6J6WZV1_9ZZZZ</name>
<evidence type="ECO:0000256" key="5">
    <source>
        <dbReference type="ARBA" id="ARBA00022692"/>
    </source>
</evidence>
<feature type="transmembrane region" description="Helical" evidence="8">
    <location>
        <begin position="166"/>
        <end position="185"/>
    </location>
</feature>
<gene>
    <name evidence="10" type="ORF">UFOPK2921_01448</name>
</gene>
<accession>A0A6J6WZV1</accession>
<dbReference type="AlphaFoldDB" id="A0A6J6WZV1"/>
<dbReference type="PANTHER" id="PTHR42929">
    <property type="entry name" value="INNER MEMBRANE ABC TRANSPORTER PERMEASE PROTEIN YDCU-RELATED-RELATED"/>
    <property type="match status" value="1"/>
</dbReference>
<feature type="transmembrane region" description="Helical" evidence="8">
    <location>
        <begin position="269"/>
        <end position="296"/>
    </location>
</feature>
<evidence type="ECO:0000256" key="4">
    <source>
        <dbReference type="ARBA" id="ARBA00022475"/>
    </source>
</evidence>
<evidence type="ECO:0000313" key="10">
    <source>
        <dbReference type="EMBL" id="CAB4790681.1"/>
    </source>
</evidence>
<comment type="similarity">
    <text evidence="2">Belongs to the binding-protein-dependent transport system permease family. CysTW subfamily.</text>
</comment>